<comment type="caution">
    <text evidence="1">The sequence shown here is derived from an EMBL/GenBank/DDBJ whole genome shotgun (WGS) entry which is preliminary data.</text>
</comment>
<keyword evidence="2" id="KW-1185">Reference proteome</keyword>
<accession>A0A9W9Y7Z3</accession>
<dbReference type="Proteomes" id="UP001163046">
    <property type="component" value="Unassembled WGS sequence"/>
</dbReference>
<name>A0A9W9Y7Z3_9CNID</name>
<protein>
    <submittedName>
        <fullName evidence="1">Uncharacterized protein</fullName>
    </submittedName>
</protein>
<dbReference type="EMBL" id="MU828096">
    <property type="protein sequence ID" value="KAJ7309930.1"/>
    <property type="molecule type" value="Genomic_DNA"/>
</dbReference>
<reference evidence="1" key="1">
    <citation type="submission" date="2023-01" db="EMBL/GenBank/DDBJ databases">
        <title>Genome assembly of the deep-sea coral Lophelia pertusa.</title>
        <authorList>
            <person name="Herrera S."/>
            <person name="Cordes E."/>
        </authorList>
    </citation>
    <scope>NUCLEOTIDE SEQUENCE</scope>
    <source>
        <strain evidence="1">USNM1676648</strain>
        <tissue evidence="1">Polyp</tissue>
    </source>
</reference>
<gene>
    <name evidence="1" type="ORF">OS493_040234</name>
</gene>
<evidence type="ECO:0000313" key="1">
    <source>
        <dbReference type="EMBL" id="KAJ7309930.1"/>
    </source>
</evidence>
<evidence type="ECO:0000313" key="2">
    <source>
        <dbReference type="Proteomes" id="UP001163046"/>
    </source>
</evidence>
<dbReference type="AlphaFoldDB" id="A0A9W9Y7Z3"/>
<proteinExistence type="predicted"/>
<organism evidence="1 2">
    <name type="scientific">Desmophyllum pertusum</name>
    <dbReference type="NCBI Taxonomy" id="174260"/>
    <lineage>
        <taxon>Eukaryota</taxon>
        <taxon>Metazoa</taxon>
        <taxon>Cnidaria</taxon>
        <taxon>Anthozoa</taxon>
        <taxon>Hexacorallia</taxon>
        <taxon>Scleractinia</taxon>
        <taxon>Caryophylliina</taxon>
        <taxon>Caryophylliidae</taxon>
        <taxon>Desmophyllum</taxon>
    </lineage>
</organism>
<feature type="non-terminal residue" evidence="1">
    <location>
        <position position="94"/>
    </location>
</feature>
<dbReference type="OrthoDB" id="5337378at2759"/>
<sequence>NGSICNDSDDEDIEDEIFGNPAKDLANLALSINVSIRLDGCIYALKRSLKPVVRLCLMSKMLCVRYMPCCLRKKPSRCTILLCMGRRWTHVNTE</sequence>